<evidence type="ECO:0000256" key="4">
    <source>
        <dbReference type="ARBA" id="ARBA00023110"/>
    </source>
</evidence>
<comment type="similarity">
    <text evidence="2">Belongs to the PpiC/parvulin rotamase family.</text>
</comment>
<dbReference type="EMBL" id="FRFG01000028">
    <property type="protein sequence ID" value="SHO56804.1"/>
    <property type="molecule type" value="Genomic_DNA"/>
</dbReference>
<gene>
    <name evidence="7" type="primary">cbf2</name>
    <name evidence="7" type="ORF">VQ7734_02573</name>
</gene>
<dbReference type="SUPFAM" id="SSF54534">
    <property type="entry name" value="FKBP-like"/>
    <property type="match status" value="1"/>
</dbReference>
<keyword evidence="4 5" id="KW-0697">Rotamase</keyword>
<dbReference type="Proteomes" id="UP000184600">
    <property type="component" value="Unassembled WGS sequence"/>
</dbReference>
<dbReference type="GO" id="GO:0003755">
    <property type="term" value="F:peptidyl-prolyl cis-trans isomerase activity"/>
    <property type="evidence" value="ECO:0007669"/>
    <property type="project" value="UniProtKB-KW"/>
</dbReference>
<feature type="domain" description="PpiC" evidence="6">
    <location>
        <begin position="140"/>
        <end position="240"/>
    </location>
</feature>
<dbReference type="SUPFAM" id="SSF109998">
    <property type="entry name" value="Triger factor/SurA peptide-binding domain-like"/>
    <property type="match status" value="1"/>
</dbReference>
<reference evidence="8" key="1">
    <citation type="submission" date="2016-12" db="EMBL/GenBank/DDBJ databases">
        <authorList>
            <person name="Rodrigo-Torres L."/>
            <person name="Arahal R.D."/>
            <person name="Lucena T."/>
        </authorList>
    </citation>
    <scope>NUCLEOTIDE SEQUENCE [LARGE SCALE GENOMIC DNA]</scope>
</reference>
<keyword evidence="8" id="KW-1185">Reference proteome</keyword>
<dbReference type="AlphaFoldDB" id="A0A1M7YW11"/>
<evidence type="ECO:0000313" key="7">
    <source>
        <dbReference type="EMBL" id="SHO56804.1"/>
    </source>
</evidence>
<dbReference type="InterPro" id="IPR050245">
    <property type="entry name" value="PrsA_foldase"/>
</dbReference>
<protein>
    <recommendedName>
        <fullName evidence="3">peptidylprolyl isomerase</fullName>
        <ecNumber evidence="3">5.2.1.8</ecNumber>
    </recommendedName>
</protein>
<dbReference type="InterPro" id="IPR000297">
    <property type="entry name" value="PPIase_PpiC"/>
</dbReference>
<evidence type="ECO:0000256" key="1">
    <source>
        <dbReference type="ARBA" id="ARBA00000971"/>
    </source>
</evidence>
<dbReference type="PANTHER" id="PTHR47245:SF2">
    <property type="entry name" value="PEPTIDYL-PROLYL CIS-TRANS ISOMERASE HP_0175-RELATED"/>
    <property type="match status" value="1"/>
</dbReference>
<comment type="catalytic activity">
    <reaction evidence="1">
        <text>[protein]-peptidylproline (omega=180) = [protein]-peptidylproline (omega=0)</text>
        <dbReference type="Rhea" id="RHEA:16237"/>
        <dbReference type="Rhea" id="RHEA-COMP:10747"/>
        <dbReference type="Rhea" id="RHEA-COMP:10748"/>
        <dbReference type="ChEBI" id="CHEBI:83833"/>
        <dbReference type="ChEBI" id="CHEBI:83834"/>
        <dbReference type="EC" id="5.2.1.8"/>
    </reaction>
</comment>
<dbReference type="RefSeq" id="WP_073583141.1">
    <property type="nucleotide sequence ID" value="NZ_AP024897.1"/>
</dbReference>
<evidence type="ECO:0000256" key="3">
    <source>
        <dbReference type="ARBA" id="ARBA00013194"/>
    </source>
</evidence>
<evidence type="ECO:0000256" key="2">
    <source>
        <dbReference type="ARBA" id="ARBA00007656"/>
    </source>
</evidence>
<dbReference type="STRING" id="1117707.VQ7734_02573"/>
<sequence>MNGNEQKKRYLLAKVATEMYQLNPEYLSSVQRGEVEERVSRMFEIQHLILTSPEADRVVPVQSGELEKAYKECVDNFTSEEEFHQSMTSQLLSTEGLREALRDQLMCDKILDDVSSDIPPLDVAKAKHYYHQHQQEFSRPTTWEMSQILITVNDEYAENTRENALKRIHDIYSKARSKSFAKLAQRHSECPSAMNQGYLGWCKEGDLYRPISDALYQLKPQEISQPIETEMGFHLITFHQQRDASQATFEEVWPFLQEKHQARAKAFLQRQWIQHLQSHAKQMCQEVA</sequence>
<organism evidence="7 8">
    <name type="scientific">Vibrio quintilis</name>
    <dbReference type="NCBI Taxonomy" id="1117707"/>
    <lineage>
        <taxon>Bacteria</taxon>
        <taxon>Pseudomonadati</taxon>
        <taxon>Pseudomonadota</taxon>
        <taxon>Gammaproteobacteria</taxon>
        <taxon>Vibrionales</taxon>
        <taxon>Vibrionaceae</taxon>
        <taxon>Vibrio</taxon>
    </lineage>
</organism>
<dbReference type="Gene3D" id="3.10.50.40">
    <property type="match status" value="1"/>
</dbReference>
<dbReference type="Pfam" id="PF00639">
    <property type="entry name" value="Rotamase"/>
    <property type="match status" value="1"/>
</dbReference>
<proteinExistence type="inferred from homology"/>
<dbReference type="OrthoDB" id="9769613at2"/>
<dbReference type="InterPro" id="IPR046357">
    <property type="entry name" value="PPIase_dom_sf"/>
</dbReference>
<evidence type="ECO:0000313" key="8">
    <source>
        <dbReference type="Proteomes" id="UP000184600"/>
    </source>
</evidence>
<dbReference type="PANTHER" id="PTHR47245">
    <property type="entry name" value="PEPTIDYLPROLYL ISOMERASE"/>
    <property type="match status" value="1"/>
</dbReference>
<keyword evidence="5 7" id="KW-0413">Isomerase</keyword>
<name>A0A1M7YW11_9VIBR</name>
<evidence type="ECO:0000259" key="6">
    <source>
        <dbReference type="PROSITE" id="PS50198"/>
    </source>
</evidence>
<dbReference type="InterPro" id="IPR027304">
    <property type="entry name" value="Trigger_fact/SurA_dom_sf"/>
</dbReference>
<evidence type="ECO:0000256" key="5">
    <source>
        <dbReference type="PROSITE-ProRule" id="PRU00278"/>
    </source>
</evidence>
<dbReference type="EC" id="5.2.1.8" evidence="3"/>
<dbReference type="PROSITE" id="PS50198">
    <property type="entry name" value="PPIC_PPIASE_2"/>
    <property type="match status" value="1"/>
</dbReference>
<accession>A0A1M7YW11</accession>